<evidence type="ECO:0008006" key="4">
    <source>
        <dbReference type="Google" id="ProtNLM"/>
    </source>
</evidence>
<dbReference type="InParanoid" id="W4K612"/>
<keyword evidence="3" id="KW-1185">Reference proteome</keyword>
<dbReference type="AlphaFoldDB" id="W4K612"/>
<name>W4K612_HETIT</name>
<protein>
    <recommendedName>
        <fullName evidence="4">Secreted protein</fullName>
    </recommendedName>
</protein>
<feature type="signal peptide" evidence="1">
    <location>
        <begin position="1"/>
        <end position="22"/>
    </location>
</feature>
<dbReference type="GeneID" id="20677662"/>
<sequence length="64" mass="7138">ALPYRNHRLLSLPLSLPFLAASSVIGTYSQPRFPYTPRNQLCHVCFGPNLHPLLPSCPTSPRSH</sequence>
<dbReference type="OrthoDB" id="277011at2759"/>
<gene>
    <name evidence="2" type="ORF">HETIRDRAFT_476120</name>
</gene>
<keyword evidence="1" id="KW-0732">Signal</keyword>
<organism evidence="2 3">
    <name type="scientific">Heterobasidion irregulare (strain TC 32-1)</name>
    <dbReference type="NCBI Taxonomy" id="747525"/>
    <lineage>
        <taxon>Eukaryota</taxon>
        <taxon>Fungi</taxon>
        <taxon>Dikarya</taxon>
        <taxon>Basidiomycota</taxon>
        <taxon>Agaricomycotina</taxon>
        <taxon>Agaricomycetes</taxon>
        <taxon>Russulales</taxon>
        <taxon>Bondarzewiaceae</taxon>
        <taxon>Heterobasidion</taxon>
        <taxon>Heterobasidion annosum species complex</taxon>
    </lineage>
</organism>
<proteinExistence type="predicted"/>
<evidence type="ECO:0000256" key="1">
    <source>
        <dbReference type="SAM" id="SignalP"/>
    </source>
</evidence>
<evidence type="ECO:0000313" key="2">
    <source>
        <dbReference type="EMBL" id="ETW80496.1"/>
    </source>
</evidence>
<reference evidence="2 3" key="1">
    <citation type="journal article" date="2012" name="New Phytol.">
        <title>Insight into trade-off between wood decay and parasitism from the genome of a fungal forest pathogen.</title>
        <authorList>
            <person name="Olson A."/>
            <person name="Aerts A."/>
            <person name="Asiegbu F."/>
            <person name="Belbahri L."/>
            <person name="Bouzid O."/>
            <person name="Broberg A."/>
            <person name="Canback B."/>
            <person name="Coutinho P.M."/>
            <person name="Cullen D."/>
            <person name="Dalman K."/>
            <person name="Deflorio G."/>
            <person name="van Diepen L.T."/>
            <person name="Dunand C."/>
            <person name="Duplessis S."/>
            <person name="Durling M."/>
            <person name="Gonthier P."/>
            <person name="Grimwood J."/>
            <person name="Fossdal C.G."/>
            <person name="Hansson D."/>
            <person name="Henrissat B."/>
            <person name="Hietala A."/>
            <person name="Himmelstrand K."/>
            <person name="Hoffmeister D."/>
            <person name="Hogberg N."/>
            <person name="James T.Y."/>
            <person name="Karlsson M."/>
            <person name="Kohler A."/>
            <person name="Kues U."/>
            <person name="Lee Y.H."/>
            <person name="Lin Y.C."/>
            <person name="Lind M."/>
            <person name="Lindquist E."/>
            <person name="Lombard V."/>
            <person name="Lucas S."/>
            <person name="Lunden K."/>
            <person name="Morin E."/>
            <person name="Murat C."/>
            <person name="Park J."/>
            <person name="Raffaello T."/>
            <person name="Rouze P."/>
            <person name="Salamov A."/>
            <person name="Schmutz J."/>
            <person name="Solheim H."/>
            <person name="Stahlberg J."/>
            <person name="Velez H."/>
            <person name="de Vries R.P."/>
            <person name="Wiebenga A."/>
            <person name="Woodward S."/>
            <person name="Yakovlev I."/>
            <person name="Garbelotto M."/>
            <person name="Martin F."/>
            <person name="Grigoriev I.V."/>
            <person name="Stenlid J."/>
        </authorList>
    </citation>
    <scope>NUCLEOTIDE SEQUENCE [LARGE SCALE GENOMIC DNA]</scope>
    <source>
        <strain evidence="2 3">TC 32-1</strain>
    </source>
</reference>
<dbReference type="RefSeq" id="XP_009547235.1">
    <property type="nucleotide sequence ID" value="XM_009548940.1"/>
</dbReference>
<dbReference type="HOGENOM" id="CLU_2873825_0_0_1"/>
<dbReference type="EMBL" id="KI925459">
    <property type="protein sequence ID" value="ETW80496.1"/>
    <property type="molecule type" value="Genomic_DNA"/>
</dbReference>
<accession>W4K612</accession>
<feature type="non-terminal residue" evidence="2">
    <location>
        <position position="1"/>
    </location>
</feature>
<dbReference type="Proteomes" id="UP000030671">
    <property type="component" value="Unassembled WGS sequence"/>
</dbReference>
<dbReference type="KEGG" id="hir:HETIRDRAFT_476120"/>
<evidence type="ECO:0000313" key="3">
    <source>
        <dbReference type="Proteomes" id="UP000030671"/>
    </source>
</evidence>
<feature type="chain" id="PRO_5004844103" description="Secreted protein" evidence="1">
    <location>
        <begin position="23"/>
        <end position="64"/>
    </location>
</feature>